<dbReference type="InterPro" id="IPR003593">
    <property type="entry name" value="AAA+_ATPase"/>
</dbReference>
<dbReference type="EMBL" id="MPZN01000053">
    <property type="protein sequence ID" value="PPL15935.1"/>
    <property type="molecule type" value="Genomic_DNA"/>
</dbReference>
<dbReference type="InterPro" id="IPR038729">
    <property type="entry name" value="Rad50/SbcC_AAA"/>
</dbReference>
<name>A0ABX5AU81_9MICO</name>
<dbReference type="PANTHER" id="PTHR42771:SF2">
    <property type="entry name" value="IRON(3+)-HYDROXAMATE IMPORT ATP-BINDING PROTEIN FHUC"/>
    <property type="match status" value="1"/>
</dbReference>
<keyword evidence="2" id="KW-0813">Transport</keyword>
<sequence length="256" mass="27676">MNATGDWLHDRRPIRRVSARRDSAVADAAADGGEWPASIPAIAAVLRDGLDFGPGVTFLVGENGSGKSTLLEGIAMAAGLPPEGGSSNGSHTTRPTESPLADWLQIERGPGAPRGGFFLRAETMHGYYSYLESLDGSPDRHLHSLSHGESFNDLLENKLNHPRYVTGLACLDEPEAALSFASTLNWMVGLRDMVERGSQVICATHSPVLAALPGARILELGDWGIREASWEGLQLVGHWRAFLDSPDRYLRHLFAD</sequence>
<evidence type="ECO:0000256" key="1">
    <source>
        <dbReference type="ARBA" id="ARBA00004202"/>
    </source>
</evidence>
<dbReference type="Pfam" id="PF13476">
    <property type="entry name" value="AAA_23"/>
    <property type="match status" value="1"/>
</dbReference>
<dbReference type="InterPro" id="IPR027417">
    <property type="entry name" value="P-loop_NTPase"/>
</dbReference>
<keyword evidence="6" id="KW-0406">Ion transport</keyword>
<dbReference type="Gene3D" id="3.40.50.300">
    <property type="entry name" value="P-loop containing nucleotide triphosphate hydrolases"/>
    <property type="match status" value="2"/>
</dbReference>
<dbReference type="SMART" id="SM00382">
    <property type="entry name" value="AAA"/>
    <property type="match status" value="1"/>
</dbReference>
<keyword evidence="7" id="KW-0472">Membrane</keyword>
<dbReference type="PANTHER" id="PTHR42771">
    <property type="entry name" value="IRON(3+)-HYDROXAMATE IMPORT ATP-BINDING PROTEIN FHUC"/>
    <property type="match status" value="1"/>
</dbReference>
<evidence type="ECO:0000256" key="3">
    <source>
        <dbReference type="ARBA" id="ARBA00022475"/>
    </source>
</evidence>
<reference evidence="9 10" key="1">
    <citation type="journal article" date="2008" name="Int. J. Syst. Evol. Microbiol.">
        <title>Leifsonia pindariensis sp. nov., isolated from the Pindari glacier of the Indian Himalayas, and emended description of the genus Leifsonia.</title>
        <authorList>
            <person name="Reddy G.S."/>
            <person name="Prabagaran S.R."/>
            <person name="Shivaji S."/>
        </authorList>
    </citation>
    <scope>NUCLEOTIDE SEQUENCE [LARGE SCALE GENOMIC DNA]</scope>
    <source>
        <strain evidence="9 10">PON 10</strain>
    </source>
</reference>
<comment type="subcellular location">
    <subcellularLocation>
        <location evidence="1">Cell membrane</location>
        <topology evidence="1">Peripheral membrane protein</topology>
    </subcellularLocation>
</comment>
<gene>
    <name evidence="9" type="ORF">GY24_13495</name>
</gene>
<feature type="domain" description="AAA+ ATPase" evidence="8">
    <location>
        <begin position="53"/>
        <end position="222"/>
    </location>
</feature>
<keyword evidence="4" id="KW-0410">Iron transport</keyword>
<proteinExistence type="predicted"/>
<dbReference type="RefSeq" id="WP_104476605.1">
    <property type="nucleotide sequence ID" value="NZ_MPZN01000053.1"/>
</dbReference>
<evidence type="ECO:0000256" key="5">
    <source>
        <dbReference type="ARBA" id="ARBA00023004"/>
    </source>
</evidence>
<organism evidence="9 10">
    <name type="scientific">Microterricola pindariensis</name>
    <dbReference type="NCBI Taxonomy" id="478010"/>
    <lineage>
        <taxon>Bacteria</taxon>
        <taxon>Bacillati</taxon>
        <taxon>Actinomycetota</taxon>
        <taxon>Actinomycetes</taxon>
        <taxon>Micrococcales</taxon>
        <taxon>Microbacteriaceae</taxon>
        <taxon>Microterricola</taxon>
    </lineage>
</organism>
<evidence type="ECO:0000256" key="7">
    <source>
        <dbReference type="ARBA" id="ARBA00023136"/>
    </source>
</evidence>
<evidence type="ECO:0000256" key="2">
    <source>
        <dbReference type="ARBA" id="ARBA00022448"/>
    </source>
</evidence>
<evidence type="ECO:0000259" key="8">
    <source>
        <dbReference type="SMART" id="SM00382"/>
    </source>
</evidence>
<evidence type="ECO:0000313" key="9">
    <source>
        <dbReference type="EMBL" id="PPL15935.1"/>
    </source>
</evidence>
<evidence type="ECO:0000313" key="10">
    <source>
        <dbReference type="Proteomes" id="UP000237755"/>
    </source>
</evidence>
<evidence type="ECO:0000256" key="4">
    <source>
        <dbReference type="ARBA" id="ARBA00022496"/>
    </source>
</evidence>
<protein>
    <submittedName>
        <fullName evidence="9">AAA family ATPase</fullName>
    </submittedName>
</protein>
<dbReference type="Proteomes" id="UP000237755">
    <property type="component" value="Unassembled WGS sequence"/>
</dbReference>
<keyword evidence="3" id="KW-1003">Cell membrane</keyword>
<comment type="caution">
    <text evidence="9">The sequence shown here is derived from an EMBL/GenBank/DDBJ whole genome shotgun (WGS) entry which is preliminary data.</text>
</comment>
<accession>A0ABX5AU81</accession>
<dbReference type="CDD" id="cd00267">
    <property type="entry name" value="ABC_ATPase"/>
    <property type="match status" value="1"/>
</dbReference>
<evidence type="ECO:0000256" key="6">
    <source>
        <dbReference type="ARBA" id="ARBA00023065"/>
    </source>
</evidence>
<keyword evidence="10" id="KW-1185">Reference proteome</keyword>
<keyword evidence="5" id="KW-0408">Iron</keyword>
<dbReference type="InterPro" id="IPR051535">
    <property type="entry name" value="Siderophore_ABC-ATPase"/>
</dbReference>
<dbReference type="SUPFAM" id="SSF52540">
    <property type="entry name" value="P-loop containing nucleoside triphosphate hydrolases"/>
    <property type="match status" value="1"/>
</dbReference>